<dbReference type="AlphaFoldDB" id="A0A9K3NBG1"/>
<reference evidence="2" key="1">
    <citation type="journal article" date="2017" name="Nature">
        <title>The sunflower genome provides insights into oil metabolism, flowering and Asterid evolution.</title>
        <authorList>
            <person name="Badouin H."/>
            <person name="Gouzy J."/>
            <person name="Grassa C.J."/>
            <person name="Murat F."/>
            <person name="Staton S.E."/>
            <person name="Cottret L."/>
            <person name="Lelandais-Briere C."/>
            <person name="Owens G.L."/>
            <person name="Carrere S."/>
            <person name="Mayjonade B."/>
            <person name="Legrand L."/>
            <person name="Gill N."/>
            <person name="Kane N.C."/>
            <person name="Bowers J.E."/>
            <person name="Hubner S."/>
            <person name="Bellec A."/>
            <person name="Berard A."/>
            <person name="Berges H."/>
            <person name="Blanchet N."/>
            <person name="Boniface M.C."/>
            <person name="Brunel D."/>
            <person name="Catrice O."/>
            <person name="Chaidir N."/>
            <person name="Claudel C."/>
            <person name="Donnadieu C."/>
            <person name="Faraut T."/>
            <person name="Fievet G."/>
            <person name="Helmstetter N."/>
            <person name="King M."/>
            <person name="Knapp S.J."/>
            <person name="Lai Z."/>
            <person name="Le Paslier M.C."/>
            <person name="Lippi Y."/>
            <person name="Lorenzon L."/>
            <person name="Mandel J.R."/>
            <person name="Marage G."/>
            <person name="Marchand G."/>
            <person name="Marquand E."/>
            <person name="Bret-Mestries E."/>
            <person name="Morien E."/>
            <person name="Nambeesan S."/>
            <person name="Nguyen T."/>
            <person name="Pegot-Espagnet P."/>
            <person name="Pouilly N."/>
            <person name="Raftis F."/>
            <person name="Sallet E."/>
            <person name="Schiex T."/>
            <person name="Thomas J."/>
            <person name="Vandecasteele C."/>
            <person name="Vares D."/>
            <person name="Vear F."/>
            <person name="Vautrin S."/>
            <person name="Crespi M."/>
            <person name="Mangin B."/>
            <person name="Burke J.M."/>
            <person name="Salse J."/>
            <person name="Munos S."/>
            <person name="Vincourt P."/>
            <person name="Rieseberg L.H."/>
            <person name="Langlade N.B."/>
        </authorList>
    </citation>
    <scope>NUCLEOTIDE SEQUENCE</scope>
    <source>
        <tissue evidence="2">Leaves</tissue>
    </source>
</reference>
<keyword evidence="3" id="KW-1185">Reference proteome</keyword>
<comment type="caution">
    <text evidence="2">The sequence shown here is derived from an EMBL/GenBank/DDBJ whole genome shotgun (WGS) entry which is preliminary data.</text>
</comment>
<evidence type="ECO:0000313" key="3">
    <source>
        <dbReference type="Proteomes" id="UP000215914"/>
    </source>
</evidence>
<evidence type="ECO:0000313" key="2">
    <source>
        <dbReference type="EMBL" id="KAF5794106.1"/>
    </source>
</evidence>
<dbReference type="Proteomes" id="UP000215914">
    <property type="component" value="Unassembled WGS sequence"/>
</dbReference>
<organism evidence="2 3">
    <name type="scientific">Helianthus annuus</name>
    <name type="common">Common sunflower</name>
    <dbReference type="NCBI Taxonomy" id="4232"/>
    <lineage>
        <taxon>Eukaryota</taxon>
        <taxon>Viridiplantae</taxon>
        <taxon>Streptophyta</taxon>
        <taxon>Embryophyta</taxon>
        <taxon>Tracheophyta</taxon>
        <taxon>Spermatophyta</taxon>
        <taxon>Magnoliopsida</taxon>
        <taxon>eudicotyledons</taxon>
        <taxon>Gunneridae</taxon>
        <taxon>Pentapetalae</taxon>
        <taxon>asterids</taxon>
        <taxon>campanulids</taxon>
        <taxon>Asterales</taxon>
        <taxon>Asteraceae</taxon>
        <taxon>Asteroideae</taxon>
        <taxon>Heliantheae alliance</taxon>
        <taxon>Heliantheae</taxon>
        <taxon>Helianthus</taxon>
    </lineage>
</organism>
<name>A0A9K3NBG1_HELAN</name>
<dbReference type="Gramene" id="mRNA:HanXRQr2_Chr08g0324401">
    <property type="protein sequence ID" value="mRNA:HanXRQr2_Chr08g0324401"/>
    <property type="gene ID" value="HanXRQr2_Chr08g0324401"/>
</dbReference>
<feature type="region of interest" description="Disordered" evidence="1">
    <location>
        <begin position="1"/>
        <end position="29"/>
    </location>
</feature>
<dbReference type="EMBL" id="MNCJ02000323">
    <property type="protein sequence ID" value="KAF5794106.1"/>
    <property type="molecule type" value="Genomic_DNA"/>
</dbReference>
<accession>A0A9K3NBG1</accession>
<proteinExistence type="predicted"/>
<protein>
    <submittedName>
        <fullName evidence="2">Uncharacterized protein</fullName>
    </submittedName>
</protein>
<reference evidence="2" key="2">
    <citation type="submission" date="2020-06" db="EMBL/GenBank/DDBJ databases">
        <title>Helianthus annuus Genome sequencing and assembly Release 2.</title>
        <authorList>
            <person name="Gouzy J."/>
            <person name="Langlade N."/>
            <person name="Munos S."/>
        </authorList>
    </citation>
    <scope>NUCLEOTIDE SEQUENCE</scope>
    <source>
        <tissue evidence="2">Leaves</tissue>
    </source>
</reference>
<gene>
    <name evidence="2" type="ORF">HanXRQr2_Chr08g0324401</name>
</gene>
<evidence type="ECO:0000256" key="1">
    <source>
        <dbReference type="SAM" id="MobiDB-lite"/>
    </source>
</evidence>
<sequence>MSKIPLHNPKINRPISLHTSGSFKPKQEHDNCGDYCQGMVRMLLYDGDDDDDDATPPELGFGGMIEFGETELNFSSLKRAS</sequence>